<feature type="domain" description="Bulb-type lectin" evidence="15">
    <location>
        <begin position="23"/>
        <end position="143"/>
    </location>
</feature>
<comment type="catalytic activity">
    <reaction evidence="11">
        <text>L-seryl-[protein] + ATP = O-phospho-L-seryl-[protein] + ADP + H(+)</text>
        <dbReference type="Rhea" id="RHEA:17989"/>
        <dbReference type="Rhea" id="RHEA-COMP:9863"/>
        <dbReference type="Rhea" id="RHEA-COMP:11604"/>
        <dbReference type="ChEBI" id="CHEBI:15378"/>
        <dbReference type="ChEBI" id="CHEBI:29999"/>
        <dbReference type="ChEBI" id="CHEBI:30616"/>
        <dbReference type="ChEBI" id="CHEBI:83421"/>
        <dbReference type="ChEBI" id="CHEBI:456216"/>
        <dbReference type="EC" id="2.7.11.1"/>
    </reaction>
</comment>
<evidence type="ECO:0000256" key="1">
    <source>
        <dbReference type="ARBA" id="ARBA00022527"/>
    </source>
</evidence>
<dbReference type="AlphaFoldDB" id="A0A2N9FCU8"/>
<keyword evidence="9" id="KW-0675">Receptor</keyword>
<dbReference type="EC" id="2.7.11.1" evidence="11"/>
<evidence type="ECO:0000256" key="7">
    <source>
        <dbReference type="ARBA" id="ARBA00022840"/>
    </source>
</evidence>
<dbReference type="GO" id="GO:0106310">
    <property type="term" value="F:protein serine kinase activity"/>
    <property type="evidence" value="ECO:0007669"/>
    <property type="project" value="RHEA"/>
</dbReference>
<dbReference type="InterPro" id="IPR000719">
    <property type="entry name" value="Prot_kinase_dom"/>
</dbReference>
<dbReference type="GO" id="GO:0005524">
    <property type="term" value="F:ATP binding"/>
    <property type="evidence" value="ECO:0007669"/>
    <property type="project" value="UniProtKB-KW"/>
</dbReference>
<dbReference type="PROSITE" id="PS00108">
    <property type="entry name" value="PROTEIN_KINASE_ST"/>
    <property type="match status" value="1"/>
</dbReference>
<reference evidence="17" key="1">
    <citation type="submission" date="2018-02" db="EMBL/GenBank/DDBJ databases">
        <authorList>
            <person name="Cohen D.B."/>
            <person name="Kent A.D."/>
        </authorList>
    </citation>
    <scope>NUCLEOTIDE SEQUENCE</scope>
</reference>
<dbReference type="InterPro" id="IPR008271">
    <property type="entry name" value="Ser/Thr_kinase_AS"/>
</dbReference>
<dbReference type="Gene3D" id="2.90.10.10">
    <property type="entry name" value="Bulb-type lectin domain"/>
    <property type="match status" value="1"/>
</dbReference>
<dbReference type="Pfam" id="PF01453">
    <property type="entry name" value="B_lectin"/>
    <property type="match status" value="1"/>
</dbReference>
<keyword evidence="4 13" id="KW-0732">Signal</keyword>
<protein>
    <recommendedName>
        <fullName evidence="11">Receptor-like serine/threonine-protein kinase</fullName>
        <ecNumber evidence="11">2.7.11.1</ecNumber>
    </recommendedName>
</protein>
<feature type="compositionally biased region" description="Basic and acidic residues" evidence="12">
    <location>
        <begin position="759"/>
        <end position="768"/>
    </location>
</feature>
<gene>
    <name evidence="17" type="ORF">FSB_LOCUS12925</name>
</gene>
<evidence type="ECO:0000256" key="5">
    <source>
        <dbReference type="ARBA" id="ARBA00022741"/>
    </source>
</evidence>
<feature type="domain" description="Protein kinase" evidence="14">
    <location>
        <begin position="451"/>
        <end position="768"/>
    </location>
</feature>
<dbReference type="Pfam" id="PF00954">
    <property type="entry name" value="S_locus_glycop"/>
    <property type="match status" value="1"/>
</dbReference>
<evidence type="ECO:0000256" key="13">
    <source>
        <dbReference type="SAM" id="SignalP"/>
    </source>
</evidence>
<evidence type="ECO:0000313" key="17">
    <source>
        <dbReference type="EMBL" id="SPC85043.1"/>
    </source>
</evidence>
<evidence type="ECO:0000256" key="12">
    <source>
        <dbReference type="SAM" id="MobiDB-lite"/>
    </source>
</evidence>
<dbReference type="InterPro" id="IPR024171">
    <property type="entry name" value="SRK-like_kinase"/>
</dbReference>
<evidence type="ECO:0000256" key="6">
    <source>
        <dbReference type="ARBA" id="ARBA00022777"/>
    </source>
</evidence>
<comment type="catalytic activity">
    <reaction evidence="11">
        <text>L-threonyl-[protein] + ATP = O-phospho-L-threonyl-[protein] + ADP + H(+)</text>
        <dbReference type="Rhea" id="RHEA:46608"/>
        <dbReference type="Rhea" id="RHEA-COMP:11060"/>
        <dbReference type="Rhea" id="RHEA-COMP:11605"/>
        <dbReference type="ChEBI" id="CHEBI:15378"/>
        <dbReference type="ChEBI" id="CHEBI:30013"/>
        <dbReference type="ChEBI" id="CHEBI:30616"/>
        <dbReference type="ChEBI" id="CHEBI:61977"/>
        <dbReference type="ChEBI" id="CHEBI:456216"/>
        <dbReference type="EC" id="2.7.11.1"/>
    </reaction>
</comment>
<dbReference type="SMART" id="SM00220">
    <property type="entry name" value="S_TKc"/>
    <property type="match status" value="1"/>
</dbReference>
<dbReference type="InterPro" id="IPR000858">
    <property type="entry name" value="S_locus_glycoprot_dom"/>
</dbReference>
<feature type="signal peptide" evidence="13">
    <location>
        <begin position="1"/>
        <end position="22"/>
    </location>
</feature>
<organism evidence="17">
    <name type="scientific">Fagus sylvatica</name>
    <name type="common">Beechnut</name>
    <dbReference type="NCBI Taxonomy" id="28930"/>
    <lineage>
        <taxon>Eukaryota</taxon>
        <taxon>Viridiplantae</taxon>
        <taxon>Streptophyta</taxon>
        <taxon>Embryophyta</taxon>
        <taxon>Tracheophyta</taxon>
        <taxon>Spermatophyta</taxon>
        <taxon>Magnoliopsida</taxon>
        <taxon>eudicotyledons</taxon>
        <taxon>Gunneridae</taxon>
        <taxon>Pentapetalae</taxon>
        <taxon>rosids</taxon>
        <taxon>fabids</taxon>
        <taxon>Fagales</taxon>
        <taxon>Fagaceae</taxon>
        <taxon>Fagus</taxon>
    </lineage>
</organism>
<dbReference type="FunFam" id="2.90.10.10:FF:000004">
    <property type="entry name" value="G-type lectin S-receptor-like serine/threonine-protein kinase"/>
    <property type="match status" value="1"/>
</dbReference>
<dbReference type="Gene3D" id="1.10.510.10">
    <property type="entry name" value="Transferase(Phosphotransferase) domain 1"/>
    <property type="match status" value="1"/>
</dbReference>
<dbReference type="Gene3D" id="3.50.4.10">
    <property type="entry name" value="Hepatocyte Growth Factor"/>
    <property type="match status" value="1"/>
</dbReference>
<feature type="domain" description="Apple" evidence="16">
    <location>
        <begin position="337"/>
        <end position="418"/>
    </location>
</feature>
<dbReference type="CDD" id="cd01098">
    <property type="entry name" value="PAN_AP_plant"/>
    <property type="match status" value="1"/>
</dbReference>
<dbReference type="SMART" id="SM00473">
    <property type="entry name" value="PAN_AP"/>
    <property type="match status" value="1"/>
</dbReference>
<dbReference type="SUPFAM" id="SSF56112">
    <property type="entry name" value="Protein kinase-like (PK-like)"/>
    <property type="match status" value="1"/>
</dbReference>
<dbReference type="SUPFAM" id="SSF51110">
    <property type="entry name" value="alpha-D-mannose-specific plant lectins"/>
    <property type="match status" value="1"/>
</dbReference>
<evidence type="ECO:0000256" key="8">
    <source>
        <dbReference type="ARBA" id="ARBA00023157"/>
    </source>
</evidence>
<keyword evidence="7 11" id="KW-0067">ATP-binding</keyword>
<evidence type="ECO:0000259" key="16">
    <source>
        <dbReference type="PROSITE" id="PS50948"/>
    </source>
</evidence>
<evidence type="ECO:0000256" key="10">
    <source>
        <dbReference type="ARBA" id="ARBA00023180"/>
    </source>
</evidence>
<dbReference type="Gene3D" id="3.30.200.20">
    <property type="entry name" value="Phosphorylase Kinase, domain 1"/>
    <property type="match status" value="1"/>
</dbReference>
<dbReference type="InterPro" id="IPR011009">
    <property type="entry name" value="Kinase-like_dom_sf"/>
</dbReference>
<comment type="similarity">
    <text evidence="11">Belongs to the protein kinase superfamily. Ser/Thr protein kinase family.</text>
</comment>
<feature type="region of interest" description="Disordered" evidence="12">
    <location>
        <begin position="748"/>
        <end position="768"/>
    </location>
</feature>
<dbReference type="PANTHER" id="PTHR32444">
    <property type="entry name" value="BULB-TYPE LECTIN DOMAIN-CONTAINING PROTEIN"/>
    <property type="match status" value="1"/>
</dbReference>
<evidence type="ECO:0000256" key="2">
    <source>
        <dbReference type="ARBA" id="ARBA00022553"/>
    </source>
</evidence>
<sequence>MIVYKPLFVYCFLSSLLTFSATLDTITPSHSIRDGDTLVSAGGKFELGFFSLGNSKGRYLGIWYKISTDTVVWVANRETLLDNHLGVLKVTHEGDIVLLSNTNSIVWSSNKSRAAESPVVQLLDSGNLVVKDGNENDLEKFLWQSFDYPCDTLLPGMKLGRNFVAGLDRFLTSWKSTEDPALGEFSLRIDTHGFPQLVAMKGDKIKSRAGSWNGLTFTGYLQLRPNPIFEYEFVLNENEVYYEYTLVNSSVLSRVVFNPSGIMGRFTWMDRTHSWDLYSTSQVDQCENYAYCGAYATCNANSSPECACLEGFVSKSPKDWNSVDWSDGCVRRTQLECNDGDGFLKYTGVKLPDTSSSWFNMTMSLKECEGLCKKNCSCTAYSNLDVRGKGSGCLLWFGNLNDMRVFSQGGQDIYIRLANSELGNTRKDYDNEDHELPVFDFMTIANATCNFLSNKKLGEGGFGPVYKGTLQDGQVVAIKRLSKNSGQGLNEFKTEVLLIAKLQHRNLVKLLDHTRSKLLDWSNRIHIIGGIARGLLYLHQDSRLRIIHRDLKASNVLLDDSMNPKISDFGLARTFGGDQTEANTNRIVGTYGYMSPEYAGHGQFSVKSDIFSFGVLVLEIVSGKRNRGFCHLDDHLNLLGLGFLVLCLGFRRRQDSPVPISITRLRRWSSRTYIGSPGFAGDHLGFISAHRASPVTISAPRAPPRLAVTLSAFLCTTGLTPVALDSRSTALGYSQACLGPRLGSLTPLPAPTSLGSSRTHSEHLTPGS</sequence>
<keyword evidence="2" id="KW-0597">Phosphoprotein</keyword>
<name>A0A2N9FCU8_FAGSY</name>
<keyword evidence="8" id="KW-1015">Disulfide bond</keyword>
<dbReference type="InterPro" id="IPR003609">
    <property type="entry name" value="Pan_app"/>
</dbReference>
<accession>A0A2N9FCU8</accession>
<dbReference type="InterPro" id="IPR036426">
    <property type="entry name" value="Bulb-type_lectin_dom_sf"/>
</dbReference>
<dbReference type="SMART" id="SM00108">
    <property type="entry name" value="B_lectin"/>
    <property type="match status" value="1"/>
</dbReference>
<keyword evidence="1 11" id="KW-0723">Serine/threonine-protein kinase</keyword>
<dbReference type="PROSITE" id="PS50927">
    <property type="entry name" value="BULB_LECTIN"/>
    <property type="match status" value="1"/>
</dbReference>
<evidence type="ECO:0000259" key="14">
    <source>
        <dbReference type="PROSITE" id="PS50011"/>
    </source>
</evidence>
<dbReference type="PIRSF" id="PIRSF000641">
    <property type="entry name" value="SRK"/>
    <property type="match status" value="1"/>
</dbReference>
<dbReference type="CDD" id="cd00028">
    <property type="entry name" value="B_lectin"/>
    <property type="match status" value="1"/>
</dbReference>
<evidence type="ECO:0000259" key="15">
    <source>
        <dbReference type="PROSITE" id="PS50927"/>
    </source>
</evidence>
<dbReference type="Pfam" id="PF08276">
    <property type="entry name" value="PAN_2"/>
    <property type="match status" value="1"/>
</dbReference>
<dbReference type="InterPro" id="IPR001480">
    <property type="entry name" value="Bulb-type_lectin_dom"/>
</dbReference>
<dbReference type="PROSITE" id="PS50011">
    <property type="entry name" value="PROTEIN_KINASE_DOM"/>
    <property type="match status" value="1"/>
</dbReference>
<evidence type="ECO:0000256" key="3">
    <source>
        <dbReference type="ARBA" id="ARBA00022679"/>
    </source>
</evidence>
<dbReference type="GO" id="GO:0004674">
    <property type="term" value="F:protein serine/threonine kinase activity"/>
    <property type="evidence" value="ECO:0007669"/>
    <property type="project" value="UniProtKB-KW"/>
</dbReference>
<dbReference type="FunFam" id="3.50.4.10:FF:000002">
    <property type="entry name" value="G-type lectin S-receptor-like serine/threonine-protein kinase"/>
    <property type="match status" value="1"/>
</dbReference>
<keyword evidence="3 11" id="KW-0808">Transferase</keyword>
<proteinExistence type="inferred from homology"/>
<feature type="chain" id="PRO_5014601769" description="Receptor-like serine/threonine-protein kinase" evidence="13">
    <location>
        <begin position="23"/>
        <end position="768"/>
    </location>
</feature>
<evidence type="ECO:0000256" key="4">
    <source>
        <dbReference type="ARBA" id="ARBA00022729"/>
    </source>
</evidence>
<dbReference type="GO" id="GO:0048544">
    <property type="term" value="P:recognition of pollen"/>
    <property type="evidence" value="ECO:0007669"/>
    <property type="project" value="InterPro"/>
</dbReference>
<keyword evidence="5 11" id="KW-0547">Nucleotide-binding</keyword>
<evidence type="ECO:0000256" key="9">
    <source>
        <dbReference type="ARBA" id="ARBA00023170"/>
    </source>
</evidence>
<dbReference type="PROSITE" id="PS50948">
    <property type="entry name" value="PAN"/>
    <property type="match status" value="1"/>
</dbReference>
<dbReference type="Pfam" id="PF00069">
    <property type="entry name" value="Pkinase"/>
    <property type="match status" value="2"/>
</dbReference>
<dbReference type="FunFam" id="1.10.510.10:FF:001019">
    <property type="entry name" value="G-type lectin S-receptor-like serine/threonine-protein kinase B120"/>
    <property type="match status" value="1"/>
</dbReference>
<keyword evidence="10" id="KW-0325">Glycoprotein</keyword>
<dbReference type="PANTHER" id="PTHR32444:SF183">
    <property type="entry name" value="APPLE DOMAIN-CONTAINING PROTEIN"/>
    <property type="match status" value="1"/>
</dbReference>
<dbReference type="EMBL" id="OIVN01000752">
    <property type="protein sequence ID" value="SPC85043.1"/>
    <property type="molecule type" value="Genomic_DNA"/>
</dbReference>
<keyword evidence="6 11" id="KW-0418">Kinase</keyword>
<evidence type="ECO:0000256" key="11">
    <source>
        <dbReference type="PIRNR" id="PIRNR000641"/>
    </source>
</evidence>